<evidence type="ECO:0000256" key="1">
    <source>
        <dbReference type="ARBA" id="ARBA00004571"/>
    </source>
</evidence>
<evidence type="ECO:0000256" key="9">
    <source>
        <dbReference type="ARBA" id="ARBA00023237"/>
    </source>
</evidence>
<sequence>MRMYFTILSLFFCALTFAQNTISGSVTDANAQPVAGANVKVVGASTGTSCGFDGKFTLKTSATFPFTIEVSMMGYSSQTLQIASKDQEIVIVLPEESTALNEIVVSASRAPERVLESPVTIERMGAKEIKNTTAATFYDGLENLKDVHFNTSSFSFKSVNTRGFATVANTRFMQLVDGMDNSSPALNFILGNLLGLNDVDAGSVEILPGASSALYGANAFNGIIFMNSRSPFAKEGVSTYFKYGRTVQEAAGDNPVYDFGIRVAKKFTDHFAAKANFSALSATEWIANDTRSMTSGGVGHNVNQNYDGLNSYGDEVTTFIPNVGQVSRTGYMEKDLNTNKVESVKFDISLHFRPWATSESEFAKDIEIIAQHKLGSGNTIYQGANRYFLKNFYMDQTKLEVKSKNFFVRGYMTTEDAGNSYDMRFAAWNVNRIAKSDTNWFTDYARAFQLSSAVFGYNTSQAADYARNFADKNVSPGLNLVPNVDPNNPSGARGVRLEPGTPEFKGALASVVNNPDFTKGAKFVDHSKIYHSDVNYNFRDLIKFAEIQVGGSAREYVMNSEGTIFTDYDGALKYSEFGVYTQLQKKMMDDRLKFTGSVRYDKSKNFDGNFSPRASFTYAAGADKQHNFRVSYQTGFRNPTTQDQYIGLDLGPFALIGSAAENLSRYTETMPISTAGQADPNNQEGSSRYLTGNDAYFESYTSASVAAFAAAPKNTPQQLQDAANLLQVSTYGLVKPEKVQAFEVGYRTNLQKTGVDINGYYNIYNDFINTANVVKPLYGNVHTTIDVSNPSTLGTVGALSNGDRRIYQVYTNSKADITSLGFGIGLNRKVGMFDVGASYNYSDFKFDEASDPSFEPGFNTPKHRVKGTFGAEKLFKNFGFNTNVRWNTEYLWQSSFVDAMVPENVVFDAQINYSIPFLKSVVKVGGANIGGKDYIQVPGAGNIGQQYYASWTINP</sequence>
<accession>A0ABP8ZR92</accession>
<evidence type="ECO:0000259" key="13">
    <source>
        <dbReference type="Pfam" id="PF07715"/>
    </source>
</evidence>
<dbReference type="SUPFAM" id="SSF56935">
    <property type="entry name" value="Porins"/>
    <property type="match status" value="1"/>
</dbReference>
<evidence type="ECO:0000256" key="4">
    <source>
        <dbReference type="ARBA" id="ARBA00022692"/>
    </source>
</evidence>
<dbReference type="Gene3D" id="2.40.170.20">
    <property type="entry name" value="TonB-dependent receptor, beta-barrel domain"/>
    <property type="match status" value="1"/>
</dbReference>
<dbReference type="Proteomes" id="UP001500141">
    <property type="component" value="Unassembled WGS sequence"/>
</dbReference>
<dbReference type="InterPro" id="IPR037066">
    <property type="entry name" value="Plug_dom_sf"/>
</dbReference>
<name>A0ABP8ZR92_9FLAO</name>
<comment type="similarity">
    <text evidence="10">Belongs to the TonB-dependent receptor family.</text>
</comment>
<evidence type="ECO:0000256" key="10">
    <source>
        <dbReference type="RuleBase" id="RU003357"/>
    </source>
</evidence>
<dbReference type="SUPFAM" id="SSF49464">
    <property type="entry name" value="Carboxypeptidase regulatory domain-like"/>
    <property type="match status" value="1"/>
</dbReference>
<evidence type="ECO:0000256" key="3">
    <source>
        <dbReference type="ARBA" id="ARBA00022452"/>
    </source>
</evidence>
<dbReference type="Pfam" id="PF00593">
    <property type="entry name" value="TonB_dep_Rec_b-barrel"/>
    <property type="match status" value="1"/>
</dbReference>
<evidence type="ECO:0000313" key="15">
    <source>
        <dbReference type="Proteomes" id="UP001500141"/>
    </source>
</evidence>
<keyword evidence="6 10" id="KW-0798">TonB box</keyword>
<dbReference type="Gene3D" id="2.170.130.10">
    <property type="entry name" value="TonB-dependent receptor, plug domain"/>
    <property type="match status" value="1"/>
</dbReference>
<dbReference type="PANTHER" id="PTHR30069">
    <property type="entry name" value="TONB-DEPENDENT OUTER MEMBRANE RECEPTOR"/>
    <property type="match status" value="1"/>
</dbReference>
<keyword evidence="3" id="KW-1134">Transmembrane beta strand</keyword>
<keyword evidence="4" id="KW-0812">Transmembrane</keyword>
<evidence type="ECO:0000313" key="14">
    <source>
        <dbReference type="EMBL" id="GAA4762540.1"/>
    </source>
</evidence>
<feature type="signal peptide" evidence="11">
    <location>
        <begin position="1"/>
        <end position="18"/>
    </location>
</feature>
<keyword evidence="8 14" id="KW-0675">Receptor</keyword>
<comment type="subcellular location">
    <subcellularLocation>
        <location evidence="1">Cell outer membrane</location>
        <topology evidence="1">Multi-pass membrane protein</topology>
    </subcellularLocation>
</comment>
<dbReference type="InterPro" id="IPR036942">
    <property type="entry name" value="Beta-barrel_TonB_sf"/>
</dbReference>
<dbReference type="PANTHER" id="PTHR30069:SF29">
    <property type="entry name" value="HEMOGLOBIN AND HEMOGLOBIN-HAPTOGLOBIN-BINDING PROTEIN 1-RELATED"/>
    <property type="match status" value="1"/>
</dbReference>
<dbReference type="EMBL" id="BAABIP010000007">
    <property type="protein sequence ID" value="GAA4762540.1"/>
    <property type="molecule type" value="Genomic_DNA"/>
</dbReference>
<dbReference type="Pfam" id="PF13715">
    <property type="entry name" value="CarbopepD_reg_2"/>
    <property type="match status" value="1"/>
</dbReference>
<evidence type="ECO:0000256" key="5">
    <source>
        <dbReference type="ARBA" id="ARBA00022729"/>
    </source>
</evidence>
<keyword evidence="15" id="KW-1185">Reference proteome</keyword>
<evidence type="ECO:0000256" key="7">
    <source>
        <dbReference type="ARBA" id="ARBA00023136"/>
    </source>
</evidence>
<dbReference type="InterPro" id="IPR012910">
    <property type="entry name" value="Plug_dom"/>
</dbReference>
<comment type="caution">
    <text evidence="14">The sequence shown here is derived from an EMBL/GenBank/DDBJ whole genome shotgun (WGS) entry which is preliminary data.</text>
</comment>
<evidence type="ECO:0000256" key="11">
    <source>
        <dbReference type="SAM" id="SignalP"/>
    </source>
</evidence>
<evidence type="ECO:0000259" key="12">
    <source>
        <dbReference type="Pfam" id="PF00593"/>
    </source>
</evidence>
<keyword evidence="9" id="KW-0998">Cell outer membrane</keyword>
<dbReference type="Gene3D" id="2.60.40.1120">
    <property type="entry name" value="Carboxypeptidase-like, regulatory domain"/>
    <property type="match status" value="1"/>
</dbReference>
<keyword evidence="5 11" id="KW-0732">Signal</keyword>
<protein>
    <submittedName>
        <fullName evidence="14">TonB-dependent receptor</fullName>
    </submittedName>
</protein>
<keyword evidence="2" id="KW-0813">Transport</keyword>
<keyword evidence="7 10" id="KW-0472">Membrane</keyword>
<organism evidence="14 15">
    <name type="scientific">Flavobacterium hankyongi</name>
    <dbReference type="NCBI Taxonomy" id="1176532"/>
    <lineage>
        <taxon>Bacteria</taxon>
        <taxon>Pseudomonadati</taxon>
        <taxon>Bacteroidota</taxon>
        <taxon>Flavobacteriia</taxon>
        <taxon>Flavobacteriales</taxon>
        <taxon>Flavobacteriaceae</taxon>
        <taxon>Flavobacterium</taxon>
    </lineage>
</organism>
<dbReference type="Pfam" id="PF07715">
    <property type="entry name" value="Plug"/>
    <property type="match status" value="1"/>
</dbReference>
<dbReference type="InterPro" id="IPR008969">
    <property type="entry name" value="CarboxyPept-like_regulatory"/>
</dbReference>
<feature type="chain" id="PRO_5045393057" evidence="11">
    <location>
        <begin position="19"/>
        <end position="955"/>
    </location>
</feature>
<feature type="domain" description="TonB-dependent receptor-like beta-barrel" evidence="12">
    <location>
        <begin position="411"/>
        <end position="920"/>
    </location>
</feature>
<reference evidence="15" key="1">
    <citation type="journal article" date="2019" name="Int. J. Syst. Evol. Microbiol.">
        <title>The Global Catalogue of Microorganisms (GCM) 10K type strain sequencing project: providing services to taxonomists for standard genome sequencing and annotation.</title>
        <authorList>
            <consortium name="The Broad Institute Genomics Platform"/>
            <consortium name="The Broad Institute Genome Sequencing Center for Infectious Disease"/>
            <person name="Wu L."/>
            <person name="Ma J."/>
        </authorList>
    </citation>
    <scope>NUCLEOTIDE SEQUENCE [LARGE SCALE GENOMIC DNA]</scope>
    <source>
        <strain evidence="15">JCM 18198</strain>
    </source>
</reference>
<proteinExistence type="inferred from homology"/>
<evidence type="ECO:0000256" key="6">
    <source>
        <dbReference type="ARBA" id="ARBA00023077"/>
    </source>
</evidence>
<evidence type="ECO:0000256" key="2">
    <source>
        <dbReference type="ARBA" id="ARBA00022448"/>
    </source>
</evidence>
<dbReference type="RefSeq" id="WP_264543855.1">
    <property type="nucleotide sequence ID" value="NZ_BAABIP010000007.1"/>
</dbReference>
<dbReference type="InterPro" id="IPR039426">
    <property type="entry name" value="TonB-dep_rcpt-like"/>
</dbReference>
<gene>
    <name evidence="14" type="ORF">GCM10023230_09830</name>
</gene>
<dbReference type="InterPro" id="IPR000531">
    <property type="entry name" value="Beta-barrel_TonB"/>
</dbReference>
<feature type="domain" description="TonB-dependent receptor plug" evidence="13">
    <location>
        <begin position="115"/>
        <end position="223"/>
    </location>
</feature>
<evidence type="ECO:0000256" key="8">
    <source>
        <dbReference type="ARBA" id="ARBA00023170"/>
    </source>
</evidence>